<feature type="region of interest" description="Disordered" evidence="13">
    <location>
        <begin position="554"/>
        <end position="593"/>
    </location>
</feature>
<evidence type="ECO:0000256" key="1">
    <source>
        <dbReference type="ARBA" id="ARBA00004141"/>
    </source>
</evidence>
<dbReference type="PANTHER" id="PTHR24235:SF12">
    <property type="entry name" value="G-PROTEIN COUPLED RECEPTORS FAMILY 1 PROFILE DOMAIN-CONTAINING PROTEIN"/>
    <property type="match status" value="1"/>
</dbReference>
<dbReference type="WBParaSite" id="maker-uti_cns_0046426-snap-gene-0.5-mRNA-1">
    <property type="protein sequence ID" value="maker-uti_cns_0046426-snap-gene-0.5-mRNA-1"/>
    <property type="gene ID" value="maker-uti_cns_0046426-snap-gene-0.5"/>
</dbReference>
<dbReference type="GO" id="GO:0008270">
    <property type="term" value="F:zinc ion binding"/>
    <property type="evidence" value="ECO:0007669"/>
    <property type="project" value="UniProtKB-KW"/>
</dbReference>
<evidence type="ECO:0000256" key="5">
    <source>
        <dbReference type="ARBA" id="ARBA00022833"/>
    </source>
</evidence>
<feature type="region of interest" description="Disordered" evidence="13">
    <location>
        <begin position="1050"/>
        <end position="1080"/>
    </location>
</feature>
<dbReference type="Proteomes" id="UP000095280">
    <property type="component" value="Unplaced"/>
</dbReference>
<dbReference type="InterPro" id="IPR036855">
    <property type="entry name" value="Znf_CCCH_sf"/>
</dbReference>
<dbReference type="Pfam" id="PF00001">
    <property type="entry name" value="7tm_1"/>
    <property type="match status" value="1"/>
</dbReference>
<feature type="zinc finger region" description="C3H1-type" evidence="11">
    <location>
        <begin position="1081"/>
        <end position="1104"/>
    </location>
</feature>
<feature type="compositionally biased region" description="Basic residues" evidence="13">
    <location>
        <begin position="277"/>
        <end position="287"/>
    </location>
</feature>
<sequence>MLVRNPCLHLLPLPREGEPPLSMYDYYRFYKCMNFTNLTSVIETIEEGTLAMQRQRLPPMLCLAGAFAILILLGAFLNLLLIGVVCSRRELRTSSHYAFVLNLACSDLLLCVVTQPLNLLRLLQPHYGWLYGSALCKLGNLLTGVNLFVSTFSVSAIALDRFHAIVHPSTSRVSRSRLKAFVLLIWGLGLLMASPLAWLAKLTQNRGFSSRRVYLCSEDTGAGLGTSLKLAYSCVTLAVQFLIPLTVLLVAYARIGRVMQRRHPSIRQPSRSTSEYRRRRSRREHRKQTRAKLLLVLTVGQFATNIIDEADAIGKRRLVKLSADKAELGVRVDESCMELKQLQQQHHESQLIRPADDEIESLEHVRSQSPDKSATPTDEGTAETTLAATSAPVAVAMAPRALQLTSAPIMVTVMKVICASVATASQWKCFNCNRSPFFIRRAVRPVTYLCANYIKAIATNFNAQLLVSQLQAVSSSPIRVRFQLECKLAGRMGRGTAIVRYGSALHSRRLPGPSTQRLFGWLEAQLDMRGIDPAVYSRYLISLLQLDDAEFERSEVSDQESDSAAGVKRPGRKSRRRRQQQQQQQQATLLSDSSSEAAIGLASGVSSRKRAEAVQCLQSACNDPYELDELIDELCYRLRRLNAATGGAALQPNPKRLPQLAEEEVGSPGAGGEFRFRVKASATNQVEDIVDGISPTVVVAAAAGTADEDSGATIDVTDSGQASTPEELAAPAAAATEDYVCAFPALAEALRRDGCFEAAGGSASRAANKPIDGSGRYAGSAWARGPPLSLQHQNRLPGRRLHRRQRRVVASCASAAATTDEGFLEGDEYLGDEELEEELEADEKELDEAVEAEEEDEDGDDAVSVTSEGSEILQLVSHILHSFNREIEDELASAAAAAPASSSSKADPDRLLLNRLSEPLSLDLPDSEQIIGAVNTNCGLLTGMSLMEDEAELLSDHDFDNLPSQEEELPPQALLDIDDIAEDATSDQGSVSSTAAASVAVSVSASSSVSVAKPPTVAMATGIVALPANELLGRMAQWTQLDRLRCQMWSRKPVPPKPDQKQQQQQTSPTPVRRQPMTPLEKSKRACSFLLRGRCKKEDCEFAHDLNRVICKFWSAGECFKGDTCPFLHGNPAESEAED</sequence>
<evidence type="ECO:0000256" key="4">
    <source>
        <dbReference type="ARBA" id="ARBA00022771"/>
    </source>
</evidence>
<feature type="region of interest" description="Disordered" evidence="13">
    <location>
        <begin position="783"/>
        <end position="802"/>
    </location>
</feature>
<dbReference type="Gene3D" id="1.20.1070.10">
    <property type="entry name" value="Rhodopsin 7-helix transmembrane proteins"/>
    <property type="match status" value="1"/>
</dbReference>
<feature type="zinc finger region" description="C3H1-type" evidence="11">
    <location>
        <begin position="1105"/>
        <end position="1132"/>
    </location>
</feature>
<dbReference type="Pfam" id="PF15376">
    <property type="entry name" value="DUF4603"/>
    <property type="match status" value="1"/>
</dbReference>
<keyword evidence="4 11" id="KW-0863">Zinc-finger</keyword>
<feature type="region of interest" description="Disordered" evidence="13">
    <location>
        <begin position="836"/>
        <end position="866"/>
    </location>
</feature>
<keyword evidence="6" id="KW-1133">Transmembrane helix</keyword>
<accession>A0A1I8JAZ5</accession>
<feature type="compositionally biased region" description="Basic residues" evidence="13">
    <location>
        <begin position="569"/>
        <end position="579"/>
    </location>
</feature>
<dbReference type="AlphaFoldDB" id="A0A1I8JAZ5"/>
<feature type="region of interest" description="Disordered" evidence="13">
    <location>
        <begin position="263"/>
        <end position="287"/>
    </location>
</feature>
<feature type="domain" description="C3H1-type" evidence="14">
    <location>
        <begin position="1105"/>
        <end position="1132"/>
    </location>
</feature>
<dbReference type="PROSITE" id="PS50262">
    <property type="entry name" value="G_PROTEIN_RECEP_F1_2"/>
    <property type="match status" value="1"/>
</dbReference>
<evidence type="ECO:0000256" key="13">
    <source>
        <dbReference type="SAM" id="MobiDB-lite"/>
    </source>
</evidence>
<dbReference type="SUPFAM" id="SSF81321">
    <property type="entry name" value="Family A G protein-coupled receptor-like"/>
    <property type="match status" value="1"/>
</dbReference>
<comment type="similarity">
    <text evidence="12">Belongs to the G-protein coupled receptor 1 family.</text>
</comment>
<dbReference type="PRINTS" id="PR00237">
    <property type="entry name" value="GPCRRHODOPSN"/>
</dbReference>
<feature type="domain" description="G-protein coupled receptors family 1 profile" evidence="15">
    <location>
        <begin position="77"/>
        <end position="303"/>
    </location>
</feature>
<keyword evidence="7 12" id="KW-0297">G-protein coupled receptor</keyword>
<evidence type="ECO:0000256" key="6">
    <source>
        <dbReference type="ARBA" id="ARBA00022989"/>
    </source>
</evidence>
<comment type="subcellular location">
    <subcellularLocation>
        <location evidence="1">Membrane</location>
        <topology evidence="1">Multi-pass membrane protein</topology>
    </subcellularLocation>
</comment>
<dbReference type="GO" id="GO:0004930">
    <property type="term" value="F:G protein-coupled receptor activity"/>
    <property type="evidence" value="ECO:0007669"/>
    <property type="project" value="UniProtKB-KW"/>
</dbReference>
<protein>
    <submittedName>
        <fullName evidence="17">G_PROTEIN_RECEP_F1_2 domain-containing protein</fullName>
    </submittedName>
</protein>
<feature type="domain" description="C3H1-type" evidence="14">
    <location>
        <begin position="1081"/>
        <end position="1104"/>
    </location>
</feature>
<dbReference type="Pfam" id="PF14608">
    <property type="entry name" value="zf-CCCH_2"/>
    <property type="match status" value="2"/>
</dbReference>
<evidence type="ECO:0000256" key="9">
    <source>
        <dbReference type="ARBA" id="ARBA00023170"/>
    </source>
</evidence>
<evidence type="ECO:0000256" key="11">
    <source>
        <dbReference type="PROSITE-ProRule" id="PRU00723"/>
    </source>
</evidence>
<dbReference type="InterPro" id="IPR000571">
    <property type="entry name" value="Znf_CCCH"/>
</dbReference>
<evidence type="ECO:0000256" key="8">
    <source>
        <dbReference type="ARBA" id="ARBA00023136"/>
    </source>
</evidence>
<dbReference type="SMART" id="SM00356">
    <property type="entry name" value="ZnF_C3H1"/>
    <property type="match status" value="2"/>
</dbReference>
<feature type="compositionally biased region" description="Low complexity" evidence="13">
    <location>
        <begin position="1061"/>
        <end position="1076"/>
    </location>
</feature>
<organism evidence="16 17">
    <name type="scientific">Macrostomum lignano</name>
    <dbReference type="NCBI Taxonomy" id="282301"/>
    <lineage>
        <taxon>Eukaryota</taxon>
        <taxon>Metazoa</taxon>
        <taxon>Spiralia</taxon>
        <taxon>Lophotrochozoa</taxon>
        <taxon>Platyhelminthes</taxon>
        <taxon>Rhabditophora</taxon>
        <taxon>Macrostomorpha</taxon>
        <taxon>Macrostomida</taxon>
        <taxon>Macrostomidae</taxon>
        <taxon>Macrostomum</taxon>
    </lineage>
</organism>
<evidence type="ECO:0000256" key="2">
    <source>
        <dbReference type="ARBA" id="ARBA00022692"/>
    </source>
</evidence>
<keyword evidence="5 11" id="KW-0862">Zinc</keyword>
<keyword evidence="8" id="KW-0472">Membrane</keyword>
<feature type="compositionally biased region" description="Acidic residues" evidence="13">
    <location>
        <begin position="836"/>
        <end position="861"/>
    </location>
</feature>
<evidence type="ECO:0000259" key="14">
    <source>
        <dbReference type="PROSITE" id="PS50103"/>
    </source>
</evidence>
<evidence type="ECO:0000256" key="7">
    <source>
        <dbReference type="ARBA" id="ARBA00023040"/>
    </source>
</evidence>
<dbReference type="PROSITE" id="PS50103">
    <property type="entry name" value="ZF_C3H1"/>
    <property type="match status" value="2"/>
</dbReference>
<keyword evidence="16" id="KW-1185">Reference proteome</keyword>
<name>A0A1I8JAZ5_9PLAT</name>
<reference evidence="17" key="1">
    <citation type="submission" date="2016-11" db="UniProtKB">
        <authorList>
            <consortium name="WormBaseParasite"/>
        </authorList>
    </citation>
    <scope>IDENTIFICATION</scope>
</reference>
<evidence type="ECO:0000256" key="12">
    <source>
        <dbReference type="RuleBase" id="RU000688"/>
    </source>
</evidence>
<dbReference type="GO" id="GO:0016020">
    <property type="term" value="C:membrane"/>
    <property type="evidence" value="ECO:0007669"/>
    <property type="project" value="UniProtKB-SubCell"/>
</dbReference>
<keyword evidence="10 12" id="KW-0807">Transducer</keyword>
<keyword evidence="2 12" id="KW-0812">Transmembrane</keyword>
<proteinExistence type="inferred from homology"/>
<dbReference type="InterPro" id="IPR017452">
    <property type="entry name" value="GPCR_Rhodpsn_7TM"/>
</dbReference>
<keyword evidence="9 12" id="KW-0675">Receptor</keyword>
<evidence type="ECO:0000313" key="17">
    <source>
        <dbReference type="WBParaSite" id="maker-uti_cns_0046426-snap-gene-0.5-mRNA-1"/>
    </source>
</evidence>
<dbReference type="InterPro" id="IPR027871">
    <property type="entry name" value="DUF4603"/>
</dbReference>
<keyword evidence="3 11" id="KW-0479">Metal-binding</keyword>
<dbReference type="SUPFAM" id="SSF90229">
    <property type="entry name" value="CCCH zinc finger"/>
    <property type="match status" value="1"/>
</dbReference>
<dbReference type="PROSITE" id="PS00237">
    <property type="entry name" value="G_PROTEIN_RECEP_F1_1"/>
    <property type="match status" value="1"/>
</dbReference>
<evidence type="ECO:0000256" key="10">
    <source>
        <dbReference type="ARBA" id="ARBA00023224"/>
    </source>
</evidence>
<evidence type="ECO:0000259" key="15">
    <source>
        <dbReference type="PROSITE" id="PS50262"/>
    </source>
</evidence>
<dbReference type="InterPro" id="IPR000276">
    <property type="entry name" value="GPCR_Rhodpsn"/>
</dbReference>
<evidence type="ECO:0000256" key="3">
    <source>
        <dbReference type="ARBA" id="ARBA00022723"/>
    </source>
</evidence>
<evidence type="ECO:0000313" key="16">
    <source>
        <dbReference type="Proteomes" id="UP000095280"/>
    </source>
</evidence>
<dbReference type="Gene3D" id="4.10.1000.10">
    <property type="entry name" value="Zinc finger, CCCH-type"/>
    <property type="match status" value="1"/>
</dbReference>
<dbReference type="PANTHER" id="PTHR24235">
    <property type="entry name" value="NEUROPEPTIDE Y RECEPTOR"/>
    <property type="match status" value="1"/>
</dbReference>